<sequence>MNEMDSRTAIINARVFMNGKVRKSHVFSSIWTGCKEVFSYLMKHSMWTIGKGDKINLWHDNWCSQTLASLLHIPADRLPMLKTDINSILCGNSFFLPNDLIRRCLALPNLISSINVNCHNEDMLIWMRSESGEISIKEAYIHSQVHGPGSVWGNIYWQVWKWLSSMLNLISRIDDIEDCLNVMNIASSAQCKVVIRASIMAVINCIWRAHNQARFQNKNIPWRTTCSFIYSISLLAGNSATRSSTLTIRGWTKVNVDGASGGVPILAACGRIFRYHLWNHVGSFASNLGNENALFAEFMGTILAIEHAHAHG</sequence>
<dbReference type="AlphaFoldDB" id="A0A9D5B5P1"/>
<gene>
    <name evidence="1" type="ORF">KIW84_035443</name>
</gene>
<reference evidence="1 2" key="1">
    <citation type="journal article" date="2022" name="Nat. Genet.">
        <title>Improved pea reference genome and pan-genome highlight genomic features and evolutionary characteristics.</title>
        <authorList>
            <person name="Yang T."/>
            <person name="Liu R."/>
            <person name="Luo Y."/>
            <person name="Hu S."/>
            <person name="Wang D."/>
            <person name="Wang C."/>
            <person name="Pandey M.K."/>
            <person name="Ge S."/>
            <person name="Xu Q."/>
            <person name="Li N."/>
            <person name="Li G."/>
            <person name="Huang Y."/>
            <person name="Saxena R.K."/>
            <person name="Ji Y."/>
            <person name="Li M."/>
            <person name="Yan X."/>
            <person name="He Y."/>
            <person name="Liu Y."/>
            <person name="Wang X."/>
            <person name="Xiang C."/>
            <person name="Varshney R.K."/>
            <person name="Ding H."/>
            <person name="Gao S."/>
            <person name="Zong X."/>
        </authorList>
    </citation>
    <scope>NUCLEOTIDE SEQUENCE [LARGE SCALE GENOMIC DNA]</scope>
    <source>
        <strain evidence="1 2">cv. Zhongwan 6</strain>
    </source>
</reference>
<evidence type="ECO:0000313" key="2">
    <source>
        <dbReference type="Proteomes" id="UP001058974"/>
    </source>
</evidence>
<keyword evidence="2" id="KW-1185">Reference proteome</keyword>
<comment type="caution">
    <text evidence="1">The sequence shown here is derived from an EMBL/GenBank/DDBJ whole genome shotgun (WGS) entry which is preliminary data.</text>
</comment>
<dbReference type="Proteomes" id="UP001058974">
    <property type="component" value="Chromosome 3"/>
</dbReference>
<dbReference type="PROSITE" id="PS51257">
    <property type="entry name" value="PROKAR_LIPOPROTEIN"/>
    <property type="match status" value="1"/>
</dbReference>
<protein>
    <submittedName>
        <fullName evidence="1">Uncharacterized protein</fullName>
    </submittedName>
</protein>
<accession>A0A9D5B5P1</accession>
<organism evidence="1 2">
    <name type="scientific">Pisum sativum</name>
    <name type="common">Garden pea</name>
    <name type="synonym">Lathyrus oleraceus</name>
    <dbReference type="NCBI Taxonomy" id="3888"/>
    <lineage>
        <taxon>Eukaryota</taxon>
        <taxon>Viridiplantae</taxon>
        <taxon>Streptophyta</taxon>
        <taxon>Embryophyta</taxon>
        <taxon>Tracheophyta</taxon>
        <taxon>Spermatophyta</taxon>
        <taxon>Magnoliopsida</taxon>
        <taxon>eudicotyledons</taxon>
        <taxon>Gunneridae</taxon>
        <taxon>Pentapetalae</taxon>
        <taxon>rosids</taxon>
        <taxon>fabids</taxon>
        <taxon>Fabales</taxon>
        <taxon>Fabaceae</taxon>
        <taxon>Papilionoideae</taxon>
        <taxon>50 kb inversion clade</taxon>
        <taxon>NPAAA clade</taxon>
        <taxon>Hologalegina</taxon>
        <taxon>IRL clade</taxon>
        <taxon>Fabeae</taxon>
        <taxon>Lathyrus</taxon>
    </lineage>
</organism>
<evidence type="ECO:0000313" key="1">
    <source>
        <dbReference type="EMBL" id="KAI5431270.1"/>
    </source>
</evidence>
<dbReference type="EMBL" id="JAMSHJ010000003">
    <property type="protein sequence ID" value="KAI5431270.1"/>
    <property type="molecule type" value="Genomic_DNA"/>
</dbReference>
<name>A0A9D5B5P1_PEA</name>
<proteinExistence type="predicted"/>
<dbReference type="Gramene" id="Psat03G0544300-T1">
    <property type="protein sequence ID" value="KAI5431270.1"/>
    <property type="gene ID" value="KIW84_035443"/>
</dbReference>